<feature type="region of interest" description="Disordered" evidence="1">
    <location>
        <begin position="47"/>
        <end position="69"/>
    </location>
</feature>
<feature type="compositionally biased region" description="Basic and acidic residues" evidence="1">
    <location>
        <begin position="586"/>
        <end position="595"/>
    </location>
</feature>
<sequence length="689" mass="75057">MHKALLSRSLLTALATLSTLPFSASTLYRKTREDQYYYRRYGNSYPSAHGGAGEDAQPRQIPSPKYIPGSKYPTEGQWVKLDPIDYHYPKPSYDSNSGFRPNDSPYPDSRPKFFQSDHRYSPSGHSGYPSGPSSYPYPSGPSSAYHPPSGPSSAYHPSSGSSYHHRPSVSGSGYPYNSGSWNSHHGISSYGWDKRPTDSLCGVCPGTSGSTGGLGGVGVSPQRGEYRGNGYDNLSPEWAIRQMKHHGGGSYSHSARPQWDSWNKYPPPADYNRGTDDRGNAGSSWSSGSGYGGTSGAGVSSWGDKRPDQDRRPYSPRPYDDRKGIYPVKSTPGTGYWDSHPPREIGWDPEDGRVGVVSGWIGGQKGGSKGGYKGGYDDYDRKDGDVGRVTSGYVFVPNAIEAKPWDATTKGYSKPASWGAGYDRDYASRWDYNAPMSHDRKPQGYDHMPDRFDRRPDGWDARPGGYDTRPGGYDTRPGGYDTRPGGYDSRPGGYDSRPGGYDSRPGGYDSRPGGYDTRTGGYDSRPGGYDSRPGGYDTRPSGYDTRPGGYDSKPGGYDARPGFDRRPDGYDRGSEGCRTGCGRPGDTLHGHDWRESGSSQDGYPSKRPDHSFPPSGPGNYDSSTRFQNDRLPAPTPTRFNGHSGIGASTEYGYVYRGSYQQDRDQVVSTTISSLPVSTTIVPSTTLPPE</sequence>
<feature type="region of interest" description="Disordered" evidence="1">
    <location>
        <begin position="245"/>
        <end position="351"/>
    </location>
</feature>
<proteinExistence type="predicted"/>
<evidence type="ECO:0000256" key="1">
    <source>
        <dbReference type="SAM" id="MobiDB-lite"/>
    </source>
</evidence>
<dbReference type="PANTHER" id="PTHR35378">
    <property type="entry name" value="UNNAMED PRODUCT"/>
    <property type="match status" value="1"/>
</dbReference>
<dbReference type="PANTHER" id="PTHR35378:SF2">
    <property type="entry name" value="MUCIN-5AC-LIKE"/>
    <property type="match status" value="1"/>
</dbReference>
<accession>A0A9P0G688</accession>
<feature type="compositionally biased region" description="Basic and acidic residues" evidence="1">
    <location>
        <begin position="303"/>
        <end position="324"/>
    </location>
</feature>
<feature type="region of interest" description="Disordered" evidence="1">
    <location>
        <begin position="91"/>
        <end position="168"/>
    </location>
</feature>
<feature type="compositionally biased region" description="Basic and acidic residues" evidence="1">
    <location>
        <begin position="561"/>
        <end position="575"/>
    </location>
</feature>
<dbReference type="Proteomes" id="UP001152759">
    <property type="component" value="Chromosome 9"/>
</dbReference>
<organism evidence="3 4">
    <name type="scientific">Bemisia tabaci</name>
    <name type="common">Sweetpotato whitefly</name>
    <name type="synonym">Aleurodes tabaci</name>
    <dbReference type="NCBI Taxonomy" id="7038"/>
    <lineage>
        <taxon>Eukaryota</taxon>
        <taxon>Metazoa</taxon>
        <taxon>Ecdysozoa</taxon>
        <taxon>Arthropoda</taxon>
        <taxon>Hexapoda</taxon>
        <taxon>Insecta</taxon>
        <taxon>Pterygota</taxon>
        <taxon>Neoptera</taxon>
        <taxon>Paraneoptera</taxon>
        <taxon>Hemiptera</taxon>
        <taxon>Sternorrhyncha</taxon>
        <taxon>Aleyrodoidea</taxon>
        <taxon>Aleyrodidae</taxon>
        <taxon>Aleyrodinae</taxon>
        <taxon>Bemisia</taxon>
    </lineage>
</organism>
<feature type="compositionally biased region" description="Basic and acidic residues" evidence="1">
    <location>
        <begin position="340"/>
        <end position="351"/>
    </location>
</feature>
<gene>
    <name evidence="3" type="ORF">BEMITA_LOCUS13871</name>
</gene>
<feature type="compositionally biased region" description="Basic and acidic residues" evidence="1">
    <location>
        <begin position="109"/>
        <end position="120"/>
    </location>
</feature>
<feature type="compositionally biased region" description="Basic and acidic residues" evidence="1">
    <location>
        <begin position="437"/>
        <end position="460"/>
    </location>
</feature>
<evidence type="ECO:0000313" key="3">
    <source>
        <dbReference type="EMBL" id="CAH0777998.1"/>
    </source>
</evidence>
<evidence type="ECO:0000313" key="4">
    <source>
        <dbReference type="Proteomes" id="UP001152759"/>
    </source>
</evidence>
<protein>
    <submittedName>
        <fullName evidence="3">Uncharacterized protein</fullName>
    </submittedName>
</protein>
<feature type="signal peptide" evidence="2">
    <location>
        <begin position="1"/>
        <end position="25"/>
    </location>
</feature>
<keyword evidence="2" id="KW-0732">Signal</keyword>
<feature type="compositionally biased region" description="Low complexity" evidence="1">
    <location>
        <begin position="121"/>
        <end position="162"/>
    </location>
</feature>
<keyword evidence="4" id="KW-1185">Reference proteome</keyword>
<feature type="chain" id="PRO_5040389443" evidence="2">
    <location>
        <begin position="26"/>
        <end position="689"/>
    </location>
</feature>
<dbReference type="AlphaFoldDB" id="A0A9P0G688"/>
<feature type="region of interest" description="Disordered" evidence="1">
    <location>
        <begin position="432"/>
        <end position="646"/>
    </location>
</feature>
<evidence type="ECO:0000256" key="2">
    <source>
        <dbReference type="SAM" id="SignalP"/>
    </source>
</evidence>
<reference evidence="3" key="1">
    <citation type="submission" date="2021-12" db="EMBL/GenBank/DDBJ databases">
        <authorList>
            <person name="King R."/>
        </authorList>
    </citation>
    <scope>NUCLEOTIDE SEQUENCE</scope>
</reference>
<name>A0A9P0G688_BEMTA</name>
<dbReference type="EMBL" id="OU963870">
    <property type="protein sequence ID" value="CAH0777998.1"/>
    <property type="molecule type" value="Genomic_DNA"/>
</dbReference>